<evidence type="ECO:0000313" key="5">
    <source>
        <dbReference type="EMBL" id="ORO86882.1"/>
    </source>
</evidence>
<reference evidence="5 6" key="1">
    <citation type="journal article" date="2016" name="Eur. J. Clin. Microbiol. Infect. Dis.">
        <title>Whole genome sequencing as a tool for phylogenetic analysis of clinical strains of Mitis group streptococci.</title>
        <authorList>
            <person name="Rasmussen L.H."/>
            <person name="Dargis R."/>
            <person name="Hojholt K."/>
            <person name="Christensen J.J."/>
            <person name="Skovgaard O."/>
            <person name="Justesen U.S."/>
            <person name="Rosenvinge F.S."/>
            <person name="Moser C."/>
            <person name="Lukjancenko O."/>
            <person name="Rasmussen S."/>
            <person name="Nielsen X.C."/>
        </authorList>
    </citation>
    <scope>NUCLEOTIDE SEQUENCE [LARGE SCALE GENOMIC DNA]</scope>
    <source>
        <strain evidence="5 6">RH_777_07</strain>
    </source>
</reference>
<gene>
    <name evidence="5" type="ORF">B7702_09965</name>
</gene>
<dbReference type="PANTHER" id="PTHR42711:SF17">
    <property type="entry name" value="ABC TRANSPORTER ATP-BINDING PROTEIN"/>
    <property type="match status" value="1"/>
</dbReference>
<dbReference type="AlphaFoldDB" id="A0A1X1JID7"/>
<proteinExistence type="predicted"/>
<protein>
    <submittedName>
        <fullName evidence="5">ABC transporter ATP-binding protein</fullName>
    </submittedName>
</protein>
<dbReference type="PROSITE" id="PS50893">
    <property type="entry name" value="ABC_TRANSPORTER_2"/>
    <property type="match status" value="1"/>
</dbReference>
<dbReference type="RefSeq" id="WP_084948114.1">
    <property type="nucleotide sequence ID" value="NZ_CP185265.1"/>
</dbReference>
<dbReference type="Gene3D" id="3.40.50.300">
    <property type="entry name" value="P-loop containing nucleotide triphosphate hydrolases"/>
    <property type="match status" value="1"/>
</dbReference>
<dbReference type="SUPFAM" id="SSF52540">
    <property type="entry name" value="P-loop containing nucleoside triphosphate hydrolases"/>
    <property type="match status" value="1"/>
</dbReference>
<dbReference type="InterPro" id="IPR050763">
    <property type="entry name" value="ABC_transporter_ATP-binding"/>
</dbReference>
<dbReference type="EMBL" id="NCVD01000051">
    <property type="protein sequence ID" value="ORO86882.1"/>
    <property type="molecule type" value="Genomic_DNA"/>
</dbReference>
<dbReference type="SMART" id="SM00382">
    <property type="entry name" value="AAA"/>
    <property type="match status" value="1"/>
</dbReference>
<dbReference type="GO" id="GO:0016887">
    <property type="term" value="F:ATP hydrolysis activity"/>
    <property type="evidence" value="ECO:0007669"/>
    <property type="project" value="InterPro"/>
</dbReference>
<keyword evidence="3 5" id="KW-0067">ATP-binding</keyword>
<dbReference type="Proteomes" id="UP000193849">
    <property type="component" value="Unassembled WGS sequence"/>
</dbReference>
<organism evidence="5 6">
    <name type="scientific">Streptococcus mitis</name>
    <dbReference type="NCBI Taxonomy" id="28037"/>
    <lineage>
        <taxon>Bacteria</taxon>
        <taxon>Bacillati</taxon>
        <taxon>Bacillota</taxon>
        <taxon>Bacilli</taxon>
        <taxon>Lactobacillales</taxon>
        <taxon>Streptococcaceae</taxon>
        <taxon>Streptococcus</taxon>
        <taxon>Streptococcus mitis group</taxon>
    </lineage>
</organism>
<feature type="domain" description="ABC transporter" evidence="4">
    <location>
        <begin position="5"/>
        <end position="223"/>
    </location>
</feature>
<sequence length="289" mass="32721">MNNVFEISNITKSFKNKQILKGVDLIVNRGDIIGLLGLNGEGKSTLIKIILGILSQDSGEVKRNFEIKSDVGVMLQEISMPEKMKVYEWLDMVKCFSTNSKSVESVLDSVNLRTVSNKYCDSLSGGQQRRVQFATAIINNPKVLILDEPTVGMDVVSKKAFWETLNTFSFSKDLTIILISHDMEEVAEFCNRLLILSKGLLVSDSKMTDVQDRIEKNSSYSIDKSQITQEQLEVVTKFSFEETDSEIKFKYQMIDEVVSVGKIPISIIKKNQSNLRQYFMEVLENEPSE</sequence>
<dbReference type="CDD" id="cd03230">
    <property type="entry name" value="ABC_DR_subfamily_A"/>
    <property type="match status" value="1"/>
</dbReference>
<name>A0A1X1JID7_STRMT</name>
<dbReference type="InterPro" id="IPR027417">
    <property type="entry name" value="P-loop_NTPase"/>
</dbReference>
<dbReference type="InterPro" id="IPR003439">
    <property type="entry name" value="ABC_transporter-like_ATP-bd"/>
</dbReference>
<dbReference type="InterPro" id="IPR017871">
    <property type="entry name" value="ABC_transporter-like_CS"/>
</dbReference>
<dbReference type="InterPro" id="IPR003593">
    <property type="entry name" value="AAA+_ATPase"/>
</dbReference>
<dbReference type="GO" id="GO:0005524">
    <property type="term" value="F:ATP binding"/>
    <property type="evidence" value="ECO:0007669"/>
    <property type="project" value="UniProtKB-KW"/>
</dbReference>
<dbReference type="PROSITE" id="PS00211">
    <property type="entry name" value="ABC_TRANSPORTER_1"/>
    <property type="match status" value="1"/>
</dbReference>
<dbReference type="Pfam" id="PF00005">
    <property type="entry name" value="ABC_tran"/>
    <property type="match status" value="1"/>
</dbReference>
<accession>A0A1X1JID7</accession>
<evidence type="ECO:0000256" key="2">
    <source>
        <dbReference type="ARBA" id="ARBA00022741"/>
    </source>
</evidence>
<keyword evidence="2" id="KW-0547">Nucleotide-binding</keyword>
<evidence type="ECO:0000256" key="3">
    <source>
        <dbReference type="ARBA" id="ARBA00022840"/>
    </source>
</evidence>
<dbReference type="PANTHER" id="PTHR42711">
    <property type="entry name" value="ABC TRANSPORTER ATP-BINDING PROTEIN"/>
    <property type="match status" value="1"/>
</dbReference>
<evidence type="ECO:0000259" key="4">
    <source>
        <dbReference type="PROSITE" id="PS50893"/>
    </source>
</evidence>
<comment type="caution">
    <text evidence="5">The sequence shown here is derived from an EMBL/GenBank/DDBJ whole genome shotgun (WGS) entry which is preliminary data.</text>
</comment>
<evidence type="ECO:0000256" key="1">
    <source>
        <dbReference type="ARBA" id="ARBA00022448"/>
    </source>
</evidence>
<keyword evidence="1" id="KW-0813">Transport</keyword>
<evidence type="ECO:0000313" key="6">
    <source>
        <dbReference type="Proteomes" id="UP000193849"/>
    </source>
</evidence>